<keyword evidence="3" id="KW-0808">Transferase</keyword>
<evidence type="ECO:0000256" key="1">
    <source>
        <dbReference type="ARBA" id="ARBA00012771"/>
    </source>
</evidence>
<sequence length="274" mass="28780">MSRDPSESATADPLVATLRAAGCVFAEEEADLLRQAATSPRELAALVDRRVAGVPLEYLLGWTEFGGVRVAVGPGVFVPRQRTVFLIEEAVRRTGARSGDRRTVVDLCCGSGALGLAATTTLRARGVDVDVVASDIDPTAVACARRNLEPLGGRVFHGDLFEALPGELVGRVDLLLANTPYVPTGRIAGMPPEAREHEPRVALDGGADGLDVLRRVAATAAPWLTVGGCLLVEIGTDQIETAVGIVHGGRLRAEVARSDDYGATVVCGTRSHTR</sequence>
<reference evidence="7 8" key="1">
    <citation type="submission" date="2020-04" db="EMBL/GenBank/DDBJ databases">
        <title>MicrobeNet Type strains.</title>
        <authorList>
            <person name="Nicholson A.C."/>
        </authorList>
    </citation>
    <scope>NUCLEOTIDE SEQUENCE [LARGE SCALE GENOMIC DNA]</scope>
    <source>
        <strain evidence="7 8">DSM 44445</strain>
    </source>
</reference>
<keyword evidence="4" id="KW-0949">S-adenosyl-L-methionine</keyword>
<dbReference type="InterPro" id="IPR004556">
    <property type="entry name" value="HemK-like"/>
</dbReference>
<dbReference type="Pfam" id="PF05175">
    <property type="entry name" value="MTS"/>
    <property type="match status" value="1"/>
</dbReference>
<comment type="caution">
    <text evidence="7">The sequence shown here is derived from an EMBL/GenBank/DDBJ whole genome shotgun (WGS) entry which is preliminary data.</text>
</comment>
<dbReference type="GO" id="GO:0102559">
    <property type="term" value="F:peptide chain release factor N(5)-glutamine methyltransferase activity"/>
    <property type="evidence" value="ECO:0007669"/>
    <property type="project" value="UniProtKB-EC"/>
</dbReference>
<feature type="domain" description="Methyltransferase small" evidence="6">
    <location>
        <begin position="100"/>
        <end position="181"/>
    </location>
</feature>
<proteinExistence type="predicted"/>
<dbReference type="EMBL" id="JAAXPE010000011">
    <property type="protein sequence ID" value="NKY86649.1"/>
    <property type="molecule type" value="Genomic_DNA"/>
</dbReference>
<dbReference type="Proteomes" id="UP000523447">
    <property type="component" value="Unassembled WGS sequence"/>
</dbReference>
<protein>
    <recommendedName>
        <fullName evidence="1">peptide chain release factor N(5)-glutamine methyltransferase</fullName>
        <ecNumber evidence="1">2.1.1.297</ecNumber>
    </recommendedName>
</protein>
<dbReference type="Gene3D" id="3.40.50.150">
    <property type="entry name" value="Vaccinia Virus protein VP39"/>
    <property type="match status" value="1"/>
</dbReference>
<evidence type="ECO:0000256" key="5">
    <source>
        <dbReference type="ARBA" id="ARBA00048391"/>
    </source>
</evidence>
<dbReference type="PANTHER" id="PTHR18895">
    <property type="entry name" value="HEMK METHYLTRANSFERASE"/>
    <property type="match status" value="1"/>
</dbReference>
<keyword evidence="8" id="KW-1185">Reference proteome</keyword>
<dbReference type="CDD" id="cd02440">
    <property type="entry name" value="AdoMet_MTases"/>
    <property type="match status" value="1"/>
</dbReference>
<dbReference type="SUPFAM" id="SSF53335">
    <property type="entry name" value="S-adenosyl-L-methionine-dependent methyltransferases"/>
    <property type="match status" value="1"/>
</dbReference>
<dbReference type="EC" id="2.1.1.297" evidence="1"/>
<evidence type="ECO:0000259" key="6">
    <source>
        <dbReference type="Pfam" id="PF05175"/>
    </source>
</evidence>
<dbReference type="InterPro" id="IPR022446">
    <property type="entry name" value="MeTrfrase_put"/>
</dbReference>
<dbReference type="RefSeq" id="WP_040719689.1">
    <property type="nucleotide sequence ID" value="NZ_CAWPHS010000003.1"/>
</dbReference>
<evidence type="ECO:0000313" key="7">
    <source>
        <dbReference type="EMBL" id="NKY86649.1"/>
    </source>
</evidence>
<dbReference type="InterPro" id="IPR029063">
    <property type="entry name" value="SAM-dependent_MTases_sf"/>
</dbReference>
<evidence type="ECO:0000313" key="8">
    <source>
        <dbReference type="Proteomes" id="UP000523447"/>
    </source>
</evidence>
<keyword evidence="2" id="KW-0489">Methyltransferase</keyword>
<dbReference type="NCBIfam" id="TIGR00536">
    <property type="entry name" value="hemK_fam"/>
    <property type="match status" value="1"/>
</dbReference>
<evidence type="ECO:0000256" key="3">
    <source>
        <dbReference type="ARBA" id="ARBA00022679"/>
    </source>
</evidence>
<comment type="catalytic activity">
    <reaction evidence="5">
        <text>L-glutaminyl-[peptide chain release factor] + S-adenosyl-L-methionine = N(5)-methyl-L-glutaminyl-[peptide chain release factor] + S-adenosyl-L-homocysteine + H(+)</text>
        <dbReference type="Rhea" id="RHEA:42896"/>
        <dbReference type="Rhea" id="RHEA-COMP:10271"/>
        <dbReference type="Rhea" id="RHEA-COMP:10272"/>
        <dbReference type="ChEBI" id="CHEBI:15378"/>
        <dbReference type="ChEBI" id="CHEBI:30011"/>
        <dbReference type="ChEBI" id="CHEBI:57856"/>
        <dbReference type="ChEBI" id="CHEBI:59789"/>
        <dbReference type="ChEBI" id="CHEBI:61891"/>
        <dbReference type="EC" id="2.1.1.297"/>
    </reaction>
</comment>
<name>A0A7X6LXV5_9NOCA</name>
<dbReference type="GO" id="GO:0032259">
    <property type="term" value="P:methylation"/>
    <property type="evidence" value="ECO:0007669"/>
    <property type="project" value="UniProtKB-KW"/>
</dbReference>
<gene>
    <name evidence="7" type="ORF">HGA07_13525</name>
</gene>
<accession>A0A7X6LXV5</accession>
<organism evidence="7 8">
    <name type="scientific">Nocardia veterana</name>
    <dbReference type="NCBI Taxonomy" id="132249"/>
    <lineage>
        <taxon>Bacteria</taxon>
        <taxon>Bacillati</taxon>
        <taxon>Actinomycetota</taxon>
        <taxon>Actinomycetes</taxon>
        <taxon>Mycobacteriales</taxon>
        <taxon>Nocardiaceae</taxon>
        <taxon>Nocardia</taxon>
    </lineage>
</organism>
<dbReference type="InterPro" id="IPR050320">
    <property type="entry name" value="N5-glutamine_MTase"/>
</dbReference>
<dbReference type="NCBIfam" id="TIGR03704">
    <property type="entry name" value="PrmC_rel_meth"/>
    <property type="match status" value="1"/>
</dbReference>
<dbReference type="PANTHER" id="PTHR18895:SF74">
    <property type="entry name" value="MTRF1L RELEASE FACTOR GLUTAMINE METHYLTRANSFERASE"/>
    <property type="match status" value="1"/>
</dbReference>
<evidence type="ECO:0000256" key="2">
    <source>
        <dbReference type="ARBA" id="ARBA00022603"/>
    </source>
</evidence>
<dbReference type="AlphaFoldDB" id="A0A7X6LXV5"/>
<dbReference type="InterPro" id="IPR007848">
    <property type="entry name" value="Small_mtfrase_dom"/>
</dbReference>
<evidence type="ECO:0000256" key="4">
    <source>
        <dbReference type="ARBA" id="ARBA00022691"/>
    </source>
</evidence>